<gene>
    <name evidence="2" type="ORF">NIES37_39910</name>
</gene>
<sequence>MFFPHAQIQQWRKKSCIESLSTVLGISTDDFQGTTVFVRYIATNYSVLYRCALALSGFLLLLFTYQQSRLTRVRY</sequence>
<evidence type="ECO:0000313" key="3">
    <source>
        <dbReference type="Proteomes" id="UP000218785"/>
    </source>
</evidence>
<evidence type="ECO:0000256" key="1">
    <source>
        <dbReference type="SAM" id="Phobius"/>
    </source>
</evidence>
<keyword evidence="1" id="KW-1133">Transmembrane helix</keyword>
<dbReference type="EMBL" id="AP018248">
    <property type="protein sequence ID" value="BAZ00008.1"/>
    <property type="molecule type" value="Genomic_DNA"/>
</dbReference>
<organism evidence="2 3">
    <name type="scientific">Tolypothrix tenuis PCC 7101</name>
    <dbReference type="NCBI Taxonomy" id="231146"/>
    <lineage>
        <taxon>Bacteria</taxon>
        <taxon>Bacillati</taxon>
        <taxon>Cyanobacteriota</taxon>
        <taxon>Cyanophyceae</taxon>
        <taxon>Nostocales</taxon>
        <taxon>Tolypothrichaceae</taxon>
        <taxon>Tolypothrix</taxon>
    </lineage>
</organism>
<keyword evidence="1" id="KW-0472">Membrane</keyword>
<name>A0A1Z4N2Q1_9CYAN</name>
<keyword evidence="1" id="KW-0812">Transmembrane</keyword>
<proteinExistence type="predicted"/>
<keyword evidence="3" id="KW-1185">Reference proteome</keyword>
<accession>A0A1Z4N2Q1</accession>
<dbReference type="KEGG" id="ttq:NIES37_39910"/>
<evidence type="ECO:0000313" key="2">
    <source>
        <dbReference type="EMBL" id="BAZ00008.1"/>
    </source>
</evidence>
<evidence type="ECO:0008006" key="4">
    <source>
        <dbReference type="Google" id="ProtNLM"/>
    </source>
</evidence>
<dbReference type="AlphaFoldDB" id="A0A1Z4N2Q1"/>
<protein>
    <recommendedName>
        <fullName evidence="4">Transposase</fullName>
    </recommendedName>
</protein>
<feature type="transmembrane region" description="Helical" evidence="1">
    <location>
        <begin position="47"/>
        <end position="65"/>
    </location>
</feature>
<dbReference type="Proteomes" id="UP000218785">
    <property type="component" value="Chromosome"/>
</dbReference>
<reference evidence="2 3" key="1">
    <citation type="submission" date="2017-06" db="EMBL/GenBank/DDBJ databases">
        <title>Genome sequencing of cyanobaciteial culture collection at National Institute for Environmental Studies (NIES).</title>
        <authorList>
            <person name="Hirose Y."/>
            <person name="Shimura Y."/>
            <person name="Fujisawa T."/>
            <person name="Nakamura Y."/>
            <person name="Kawachi M."/>
        </authorList>
    </citation>
    <scope>NUCLEOTIDE SEQUENCE [LARGE SCALE GENOMIC DNA]</scope>
    <source>
        <strain evidence="2 3">NIES-37</strain>
    </source>
</reference>